<keyword evidence="2" id="KW-0637">Prenyltransferase</keyword>
<dbReference type="AlphaFoldDB" id="A0A7I8LGT1"/>
<dbReference type="GO" id="GO:0004660">
    <property type="term" value="F:protein farnesyltransferase activity"/>
    <property type="evidence" value="ECO:0007669"/>
    <property type="project" value="TreeGrafter"/>
</dbReference>
<evidence type="ECO:0000256" key="1">
    <source>
        <dbReference type="ARBA" id="ARBA00006734"/>
    </source>
</evidence>
<dbReference type="GO" id="GO:0005965">
    <property type="term" value="C:protein farnesyltransferase complex"/>
    <property type="evidence" value="ECO:0007669"/>
    <property type="project" value="TreeGrafter"/>
</dbReference>
<feature type="region of interest" description="Disordered" evidence="5">
    <location>
        <begin position="1"/>
        <end position="21"/>
    </location>
</feature>
<gene>
    <name evidence="6" type="ORF">SI8410_15019554</name>
</gene>
<dbReference type="PROSITE" id="PS51147">
    <property type="entry name" value="PFTA"/>
    <property type="match status" value="1"/>
</dbReference>
<comment type="similarity">
    <text evidence="1">Belongs to the protein prenyltransferase subunit alpha family.</text>
</comment>
<dbReference type="PANTHER" id="PTHR11129">
    <property type="entry name" value="PROTEIN FARNESYLTRANSFERASE ALPHA SUBUNIT/RAB GERANYLGERANYL TRANSFERASE ALPHA SUBUNIT"/>
    <property type="match status" value="1"/>
</dbReference>
<evidence type="ECO:0000313" key="7">
    <source>
        <dbReference type="Proteomes" id="UP000663760"/>
    </source>
</evidence>
<dbReference type="Proteomes" id="UP000663760">
    <property type="component" value="Chromosome 15"/>
</dbReference>
<name>A0A7I8LGT1_SPIIN</name>
<dbReference type="Gene3D" id="1.25.40.120">
    <property type="entry name" value="Protein prenylyltransferase"/>
    <property type="match status" value="1"/>
</dbReference>
<evidence type="ECO:0000256" key="3">
    <source>
        <dbReference type="ARBA" id="ARBA00022679"/>
    </source>
</evidence>
<dbReference type="PANTHER" id="PTHR11129:SF10">
    <property type="entry name" value="PROTEIN PRENYLYLTRANSFERASE SUPERFAMILY PROTEIN"/>
    <property type="match status" value="1"/>
</dbReference>
<organism evidence="6 7">
    <name type="scientific">Spirodela intermedia</name>
    <name type="common">Intermediate duckweed</name>
    <dbReference type="NCBI Taxonomy" id="51605"/>
    <lineage>
        <taxon>Eukaryota</taxon>
        <taxon>Viridiplantae</taxon>
        <taxon>Streptophyta</taxon>
        <taxon>Embryophyta</taxon>
        <taxon>Tracheophyta</taxon>
        <taxon>Spermatophyta</taxon>
        <taxon>Magnoliopsida</taxon>
        <taxon>Liliopsida</taxon>
        <taxon>Araceae</taxon>
        <taxon>Lemnoideae</taxon>
        <taxon>Spirodela</taxon>
    </lineage>
</organism>
<evidence type="ECO:0000256" key="2">
    <source>
        <dbReference type="ARBA" id="ARBA00022602"/>
    </source>
</evidence>
<dbReference type="EMBL" id="LR746278">
    <property type="protein sequence ID" value="CAA7408876.1"/>
    <property type="molecule type" value="Genomic_DNA"/>
</dbReference>
<dbReference type="GO" id="GO:0004662">
    <property type="term" value="F:CAAX-protein geranylgeranyltransferase activity"/>
    <property type="evidence" value="ECO:0007669"/>
    <property type="project" value="TreeGrafter"/>
</dbReference>
<protein>
    <submittedName>
        <fullName evidence="6">Uncharacterized protein</fullName>
    </submittedName>
</protein>
<proteinExistence type="inferred from homology"/>
<evidence type="ECO:0000256" key="5">
    <source>
        <dbReference type="SAM" id="MobiDB-lite"/>
    </source>
</evidence>
<keyword evidence="3" id="KW-0808">Transferase</keyword>
<dbReference type="Pfam" id="PF01239">
    <property type="entry name" value="PPTA"/>
    <property type="match status" value="2"/>
</dbReference>
<evidence type="ECO:0000313" key="6">
    <source>
        <dbReference type="EMBL" id="CAA7408876.1"/>
    </source>
</evidence>
<accession>A0A7I8LGT1</accession>
<dbReference type="InterPro" id="IPR002088">
    <property type="entry name" value="Prenyl_trans_a"/>
</dbReference>
<sequence length="458" mass="52402">MRGELSSSQQPTSSAISDGSALDSVDGNRGLVLLMQLEHILENDALIDELGFVHPTQLAALNAQSGVALSSDAIQSAAEIMSEGTVEGSIFYDGTVFWNRDHKLAISTTELPQLYVAGQKMFFDSIKKYKSSQNHDQSLQNDVLRHSKSLLLLCCDSGTAWNSRKLVISGNPSLSLLMSELQLSTLILSYSPKSENSWSHRRWVIKHIERVSGDPSDILGEESELVKRIAEKTKMNYRAWNHLCWLVSYMSRSQMLDELKFSRKWAELNVADNCCFQLRRRLMLKISEFKPENQCGDEGLLAKSEIYKIWEDEFRWNCLLIQRYIGREALWIHRRFLFQFWLNYLSTDPCLNPSDSRSCPAVLDVADFLQKELQLLLVCLSSPGDEFEDGRVQSEHARSYFFWILKHIPFGPLSGLWEKLRGVEELKALLRESSSPVKIHLWRSFLGRPIWDDLFGPT</sequence>
<evidence type="ECO:0000256" key="4">
    <source>
        <dbReference type="ARBA" id="ARBA00022737"/>
    </source>
</evidence>
<keyword evidence="4" id="KW-0677">Repeat</keyword>
<reference evidence="6" key="1">
    <citation type="submission" date="2020-02" db="EMBL/GenBank/DDBJ databases">
        <authorList>
            <person name="Scholz U."/>
            <person name="Mascher M."/>
            <person name="Fiebig A."/>
        </authorList>
    </citation>
    <scope>NUCLEOTIDE SEQUENCE</scope>
</reference>
<keyword evidence="7" id="KW-1185">Reference proteome</keyword>
<dbReference type="GO" id="GO:0005953">
    <property type="term" value="C:CAAX-protein geranylgeranyltransferase complex"/>
    <property type="evidence" value="ECO:0007669"/>
    <property type="project" value="TreeGrafter"/>
</dbReference>
<feature type="compositionally biased region" description="Low complexity" evidence="5">
    <location>
        <begin position="1"/>
        <end position="17"/>
    </location>
</feature>
<dbReference type="OrthoDB" id="1924260at2759"/>
<dbReference type="SUPFAM" id="SSF48439">
    <property type="entry name" value="Protein prenylyltransferase"/>
    <property type="match status" value="1"/>
</dbReference>